<keyword evidence="6" id="KW-1185">Reference proteome</keyword>
<sequence>MTARRIIIACFLGLISAQSARAETACGTLSHMIESLSLVRQIQNDPGGPAYEAQIARLNTVTSQISLPGLIPADPSATRKTERDALIRYVSGLREAVSGAASGHDIYARQALETIVTPAVFDGLSSLEGHWKCSEENNEQESELDGETDTPAFSTAEGRNAENDVKRPSNPTESSSPTRNRPTETGSGNGPSLGRDAVVTGNTMTFFIMLLVMALIGAFFYAQKRARRKTVRETRRALNVPVDTELDGESLRMRLVDISMNGFKIRHSGQIDGQEEITIAIGGAWYEGHIRWANPHYAGVKFKRAIDPETLASVLDHPSDTPPSDTNT</sequence>
<comment type="caution">
    <text evidence="5">The sequence shown here is derived from an EMBL/GenBank/DDBJ whole genome shotgun (WGS) entry which is preliminary data.</text>
</comment>
<dbReference type="Proteomes" id="UP000634004">
    <property type="component" value="Unassembled WGS sequence"/>
</dbReference>
<name>A0A8J3CT34_9PROT</name>
<dbReference type="RefSeq" id="WP_189499137.1">
    <property type="nucleotide sequence ID" value="NZ_BMZH01000013.1"/>
</dbReference>
<feature type="transmembrane region" description="Helical" evidence="2">
    <location>
        <begin position="204"/>
        <end position="222"/>
    </location>
</feature>
<feature type="domain" description="PilZ" evidence="4">
    <location>
        <begin position="227"/>
        <end position="311"/>
    </location>
</feature>
<accession>A0A8J3CT34</accession>
<reference evidence="5" key="1">
    <citation type="journal article" date="2014" name="Int. J. Syst. Evol. Microbiol.">
        <title>Complete genome sequence of Corynebacterium casei LMG S-19264T (=DSM 44701T), isolated from a smear-ripened cheese.</title>
        <authorList>
            <consortium name="US DOE Joint Genome Institute (JGI-PGF)"/>
            <person name="Walter F."/>
            <person name="Albersmeier A."/>
            <person name="Kalinowski J."/>
            <person name="Ruckert C."/>
        </authorList>
    </citation>
    <scope>NUCLEOTIDE SEQUENCE</scope>
    <source>
        <strain evidence="5">KCTC 32513</strain>
    </source>
</reference>
<evidence type="ECO:0000313" key="6">
    <source>
        <dbReference type="Proteomes" id="UP000634004"/>
    </source>
</evidence>
<feature type="compositionally biased region" description="Polar residues" evidence="1">
    <location>
        <begin position="169"/>
        <end position="186"/>
    </location>
</feature>
<evidence type="ECO:0000313" key="5">
    <source>
        <dbReference type="EMBL" id="GHB01984.1"/>
    </source>
</evidence>
<feature type="region of interest" description="Disordered" evidence="1">
    <location>
        <begin position="133"/>
        <end position="195"/>
    </location>
</feature>
<dbReference type="InterPro" id="IPR009875">
    <property type="entry name" value="PilZ_domain"/>
</dbReference>
<gene>
    <name evidence="5" type="ORF">GCM10009069_25960</name>
</gene>
<dbReference type="SUPFAM" id="SSF141371">
    <property type="entry name" value="PilZ domain-like"/>
    <property type="match status" value="1"/>
</dbReference>
<feature type="compositionally biased region" description="Acidic residues" evidence="1">
    <location>
        <begin position="136"/>
        <end position="148"/>
    </location>
</feature>
<keyword evidence="2" id="KW-0472">Membrane</keyword>
<dbReference type="Pfam" id="PF07238">
    <property type="entry name" value="PilZ"/>
    <property type="match status" value="1"/>
</dbReference>
<organism evidence="5 6">
    <name type="scientific">Algimonas arctica</name>
    <dbReference type="NCBI Taxonomy" id="1479486"/>
    <lineage>
        <taxon>Bacteria</taxon>
        <taxon>Pseudomonadati</taxon>
        <taxon>Pseudomonadota</taxon>
        <taxon>Alphaproteobacteria</taxon>
        <taxon>Maricaulales</taxon>
        <taxon>Robiginitomaculaceae</taxon>
        <taxon>Algimonas</taxon>
    </lineage>
</organism>
<keyword evidence="3" id="KW-0732">Signal</keyword>
<dbReference type="GO" id="GO:0035438">
    <property type="term" value="F:cyclic-di-GMP binding"/>
    <property type="evidence" value="ECO:0007669"/>
    <property type="project" value="InterPro"/>
</dbReference>
<dbReference type="AlphaFoldDB" id="A0A8J3CT34"/>
<feature type="signal peptide" evidence="3">
    <location>
        <begin position="1"/>
        <end position="22"/>
    </location>
</feature>
<proteinExistence type="predicted"/>
<evidence type="ECO:0000256" key="2">
    <source>
        <dbReference type="SAM" id="Phobius"/>
    </source>
</evidence>
<evidence type="ECO:0000259" key="4">
    <source>
        <dbReference type="Pfam" id="PF07238"/>
    </source>
</evidence>
<evidence type="ECO:0000256" key="3">
    <source>
        <dbReference type="SAM" id="SignalP"/>
    </source>
</evidence>
<keyword evidence="2" id="KW-0812">Transmembrane</keyword>
<dbReference type="EMBL" id="BMZH01000013">
    <property type="protein sequence ID" value="GHB01984.1"/>
    <property type="molecule type" value="Genomic_DNA"/>
</dbReference>
<reference evidence="5" key="2">
    <citation type="submission" date="2020-09" db="EMBL/GenBank/DDBJ databases">
        <authorList>
            <person name="Sun Q."/>
            <person name="Kim S."/>
        </authorList>
    </citation>
    <scope>NUCLEOTIDE SEQUENCE</scope>
    <source>
        <strain evidence="5">KCTC 32513</strain>
    </source>
</reference>
<keyword evidence="2" id="KW-1133">Transmembrane helix</keyword>
<evidence type="ECO:0000256" key="1">
    <source>
        <dbReference type="SAM" id="MobiDB-lite"/>
    </source>
</evidence>
<protein>
    <recommendedName>
        <fullName evidence="4">PilZ domain-containing protein</fullName>
    </recommendedName>
</protein>
<feature type="chain" id="PRO_5035185515" description="PilZ domain-containing protein" evidence="3">
    <location>
        <begin position="23"/>
        <end position="328"/>
    </location>
</feature>